<dbReference type="KEGG" id="psti:SOO65_16260"/>
<feature type="transmembrane region" description="Helical" evidence="1">
    <location>
        <begin position="200"/>
        <end position="219"/>
    </location>
</feature>
<dbReference type="InterPro" id="IPR010390">
    <property type="entry name" value="ABC-2_transporter-like"/>
</dbReference>
<proteinExistence type="predicted"/>
<sequence length="262" mass="30701">MKRYLRLYLYFLQFSFSKAMEFRIDFTFRILMDIIYYAVNILLFKTLFLHTGLIGGWNEEQMMVFVSCYLLVDAINMTVFSTNMWWLPAYINKGELDYYLIRPVNPLFFLSLREFSANSFINLITAVAFFIYSLSNYTGDYNWMQLLGLLALLVNGALVYYTLHMMMIIPVFWTHSSRGFIDLFYSLGLAMERPDKIFKGWLRVVFTMIVPLTVLASFPARAFLEGFTSDVLLHITCVTVGAWGLMLFWWRRGLKNYSSASS</sequence>
<dbReference type="AlphaFoldDB" id="A0AAX4HM93"/>
<feature type="transmembrane region" description="Helical" evidence="1">
    <location>
        <begin position="231"/>
        <end position="250"/>
    </location>
</feature>
<dbReference type="EMBL" id="CP139487">
    <property type="protein sequence ID" value="WPU64248.1"/>
    <property type="molecule type" value="Genomic_DNA"/>
</dbReference>
<feature type="transmembrane region" description="Helical" evidence="1">
    <location>
        <begin position="107"/>
        <end position="131"/>
    </location>
</feature>
<feature type="transmembrane region" description="Helical" evidence="1">
    <location>
        <begin position="64"/>
        <end position="87"/>
    </location>
</feature>
<dbReference type="Proteomes" id="UP001324634">
    <property type="component" value="Chromosome"/>
</dbReference>
<keyword evidence="3" id="KW-1185">Reference proteome</keyword>
<evidence type="ECO:0000313" key="3">
    <source>
        <dbReference type="Proteomes" id="UP001324634"/>
    </source>
</evidence>
<name>A0AAX4HM93_9BACT</name>
<keyword evidence="1" id="KW-1133">Transmembrane helix</keyword>
<feature type="transmembrane region" description="Helical" evidence="1">
    <location>
        <begin position="143"/>
        <end position="161"/>
    </location>
</feature>
<gene>
    <name evidence="2" type="ORF">SOO65_16260</name>
</gene>
<dbReference type="Pfam" id="PF06182">
    <property type="entry name" value="ABC2_membrane_6"/>
    <property type="match status" value="1"/>
</dbReference>
<evidence type="ECO:0000256" key="1">
    <source>
        <dbReference type="SAM" id="Phobius"/>
    </source>
</evidence>
<dbReference type="PANTHER" id="PTHR36833:SF1">
    <property type="entry name" value="INTEGRAL MEMBRANE TRANSPORT PROTEIN"/>
    <property type="match status" value="1"/>
</dbReference>
<keyword evidence="1" id="KW-0812">Transmembrane</keyword>
<keyword evidence="1" id="KW-0472">Membrane</keyword>
<evidence type="ECO:0000313" key="2">
    <source>
        <dbReference type="EMBL" id="WPU64248.1"/>
    </source>
</evidence>
<reference evidence="2 3" key="1">
    <citation type="submission" date="2023-11" db="EMBL/GenBank/DDBJ databases">
        <title>Peredibacter starrii A3.12.</title>
        <authorList>
            <person name="Mitchell R.J."/>
        </authorList>
    </citation>
    <scope>NUCLEOTIDE SEQUENCE [LARGE SCALE GENOMIC DNA]</scope>
    <source>
        <strain evidence="2 3">A3.12</strain>
    </source>
</reference>
<dbReference type="RefSeq" id="WP_321392685.1">
    <property type="nucleotide sequence ID" value="NZ_CP139487.1"/>
</dbReference>
<protein>
    <submittedName>
        <fullName evidence="2">ABC-2 family transporter protein</fullName>
    </submittedName>
</protein>
<feature type="transmembrane region" description="Helical" evidence="1">
    <location>
        <begin position="35"/>
        <end position="57"/>
    </location>
</feature>
<organism evidence="2 3">
    <name type="scientific">Peredibacter starrii</name>
    <dbReference type="NCBI Taxonomy" id="28202"/>
    <lineage>
        <taxon>Bacteria</taxon>
        <taxon>Pseudomonadati</taxon>
        <taxon>Bdellovibrionota</taxon>
        <taxon>Bacteriovoracia</taxon>
        <taxon>Bacteriovoracales</taxon>
        <taxon>Bacteriovoracaceae</taxon>
        <taxon>Peredibacter</taxon>
    </lineage>
</organism>
<dbReference type="PANTHER" id="PTHR36833">
    <property type="entry name" value="SLR0610 PROTEIN-RELATED"/>
    <property type="match status" value="1"/>
</dbReference>
<accession>A0AAX4HM93</accession>